<feature type="transmembrane region" description="Helical" evidence="8">
    <location>
        <begin position="411"/>
        <end position="434"/>
    </location>
</feature>
<feature type="domain" description="Major facilitator superfamily (MFS) profile" evidence="9">
    <location>
        <begin position="57"/>
        <end position="506"/>
    </location>
</feature>
<dbReference type="AlphaFoldDB" id="A0AAD9AMP6"/>
<feature type="transmembrane region" description="Helical" evidence="8">
    <location>
        <begin position="54"/>
        <end position="79"/>
    </location>
</feature>
<keyword evidence="10" id="KW-0762">Sugar transport</keyword>
<dbReference type="InterPro" id="IPR020846">
    <property type="entry name" value="MFS_dom"/>
</dbReference>
<dbReference type="InterPro" id="IPR003663">
    <property type="entry name" value="Sugar/inositol_transpt"/>
</dbReference>
<evidence type="ECO:0000256" key="1">
    <source>
        <dbReference type="ARBA" id="ARBA00004141"/>
    </source>
</evidence>
<evidence type="ECO:0000256" key="6">
    <source>
        <dbReference type="ARBA" id="ARBA00023136"/>
    </source>
</evidence>
<evidence type="ECO:0000256" key="2">
    <source>
        <dbReference type="ARBA" id="ARBA00010992"/>
    </source>
</evidence>
<feature type="transmembrane region" description="Helical" evidence="8">
    <location>
        <begin position="484"/>
        <end position="500"/>
    </location>
</feature>
<sequence>MATKGDHEVQHLRKAAENEVEEKLGQSAIFEAKQASDDEHAQTLMQALTQNRKAVFWSVMISMSIVMEGYDVILINNFFAYPEFQKKYGSWYGDEIGYQVSGPWQTGLTMAATTGAIFGGLMNGFFASKYGYRWVMIVAMGFLNCFIFVVFFAHSAAMLLVGQILCGFSWGVFATLSPAYGRYLASEVCPTNLRGYMTTYVNLCWATGQLIAAGVLRGCLSIEGEMAYRIPFAIQWLWPIPLMVISYLAPESPWFLVRKDRLDEARRSIERLSGDKTQDQINAQLAMMVHTTKVEAGVTSGVSYKDCFKGVDLRRTEICCIAFAGQVMSGSSFAYTPTYFFTTAGMNTANAFELSLGAKGMAFIGTCLSWWLITHWGRRQIYVTGMGILTVILFIIGILDVSAGKKGLWPSGGLCVFWLFIYMQQSLTIGPITYSVISETSSVRLRPLTVVLSRNAYQLVNIVSQVLQTYMMNPTEWNLRGKAGFFWAATACTIFVWSFFRLPEAKGRTYEELDILFARGVPAREFSKTHVDAYASSSQVEDVHHATPPKEDL</sequence>
<dbReference type="FunFam" id="1.20.1250.20:FF:000078">
    <property type="entry name" value="MFS maltose transporter, putative"/>
    <property type="match status" value="1"/>
</dbReference>
<feature type="transmembrane region" description="Helical" evidence="8">
    <location>
        <begin position="193"/>
        <end position="216"/>
    </location>
</feature>
<reference evidence="10" key="1">
    <citation type="submission" date="2023-01" db="EMBL/GenBank/DDBJ databases">
        <title>Colletotrichum chrysophilum M932 genome sequence.</title>
        <authorList>
            <person name="Baroncelli R."/>
        </authorList>
    </citation>
    <scope>NUCLEOTIDE SEQUENCE</scope>
    <source>
        <strain evidence="10">M932</strain>
    </source>
</reference>
<proteinExistence type="inferred from homology"/>
<dbReference type="InterPro" id="IPR036259">
    <property type="entry name" value="MFS_trans_sf"/>
</dbReference>
<dbReference type="Proteomes" id="UP001243330">
    <property type="component" value="Unassembled WGS sequence"/>
</dbReference>
<evidence type="ECO:0000256" key="4">
    <source>
        <dbReference type="ARBA" id="ARBA00022692"/>
    </source>
</evidence>
<dbReference type="InterPro" id="IPR050360">
    <property type="entry name" value="MFS_Sugar_Transporters"/>
</dbReference>
<feature type="transmembrane region" description="Helical" evidence="8">
    <location>
        <begin position="108"/>
        <end position="127"/>
    </location>
</feature>
<feature type="transmembrane region" description="Helical" evidence="8">
    <location>
        <begin position="134"/>
        <end position="154"/>
    </location>
</feature>
<keyword evidence="3 7" id="KW-0813">Transport</keyword>
<dbReference type="PANTHER" id="PTHR48022">
    <property type="entry name" value="PLASTIDIC GLUCOSE TRANSPORTER 4"/>
    <property type="match status" value="1"/>
</dbReference>
<evidence type="ECO:0000313" key="10">
    <source>
        <dbReference type="EMBL" id="KAK1850344.1"/>
    </source>
</evidence>
<organism evidence="10 11">
    <name type="scientific">Colletotrichum chrysophilum</name>
    <dbReference type="NCBI Taxonomy" id="1836956"/>
    <lineage>
        <taxon>Eukaryota</taxon>
        <taxon>Fungi</taxon>
        <taxon>Dikarya</taxon>
        <taxon>Ascomycota</taxon>
        <taxon>Pezizomycotina</taxon>
        <taxon>Sordariomycetes</taxon>
        <taxon>Hypocreomycetidae</taxon>
        <taxon>Glomerellales</taxon>
        <taxon>Glomerellaceae</taxon>
        <taxon>Colletotrichum</taxon>
        <taxon>Colletotrichum gloeosporioides species complex</taxon>
    </lineage>
</organism>
<accession>A0AAD9AMP6</accession>
<comment type="subcellular location">
    <subcellularLocation>
        <location evidence="1">Membrane</location>
        <topology evidence="1">Multi-pass membrane protein</topology>
    </subcellularLocation>
</comment>
<feature type="transmembrane region" description="Helical" evidence="8">
    <location>
        <begin position="236"/>
        <end position="257"/>
    </location>
</feature>
<dbReference type="Gene3D" id="1.20.1250.20">
    <property type="entry name" value="MFS general substrate transporter like domains"/>
    <property type="match status" value="1"/>
</dbReference>
<keyword evidence="4 8" id="KW-0812">Transmembrane</keyword>
<evidence type="ECO:0000313" key="11">
    <source>
        <dbReference type="Proteomes" id="UP001243330"/>
    </source>
</evidence>
<dbReference type="SUPFAM" id="SSF103473">
    <property type="entry name" value="MFS general substrate transporter"/>
    <property type="match status" value="1"/>
</dbReference>
<evidence type="ECO:0000256" key="8">
    <source>
        <dbReference type="SAM" id="Phobius"/>
    </source>
</evidence>
<dbReference type="Pfam" id="PF00083">
    <property type="entry name" value="Sugar_tr"/>
    <property type="match status" value="1"/>
</dbReference>
<keyword evidence="5 8" id="KW-1133">Transmembrane helix</keyword>
<keyword evidence="11" id="KW-1185">Reference proteome</keyword>
<dbReference type="PROSITE" id="PS50850">
    <property type="entry name" value="MFS"/>
    <property type="match status" value="1"/>
</dbReference>
<feature type="transmembrane region" description="Helical" evidence="8">
    <location>
        <begin position="356"/>
        <end position="374"/>
    </location>
</feature>
<feature type="transmembrane region" description="Helical" evidence="8">
    <location>
        <begin position="318"/>
        <end position="336"/>
    </location>
</feature>
<evidence type="ECO:0000259" key="9">
    <source>
        <dbReference type="PROSITE" id="PS50850"/>
    </source>
</evidence>
<dbReference type="EMBL" id="JAQOWY010000122">
    <property type="protein sequence ID" value="KAK1850344.1"/>
    <property type="molecule type" value="Genomic_DNA"/>
</dbReference>
<dbReference type="NCBIfam" id="TIGR00879">
    <property type="entry name" value="SP"/>
    <property type="match status" value="1"/>
</dbReference>
<gene>
    <name evidence="10" type="ORF">CCHR01_07053</name>
</gene>
<keyword evidence="6 8" id="KW-0472">Membrane</keyword>
<protein>
    <submittedName>
        <fullName evidence="10">MFS sugar transporter</fullName>
    </submittedName>
</protein>
<dbReference type="GO" id="GO:0016020">
    <property type="term" value="C:membrane"/>
    <property type="evidence" value="ECO:0007669"/>
    <property type="project" value="UniProtKB-SubCell"/>
</dbReference>
<name>A0AAD9AMP6_9PEZI</name>
<comment type="similarity">
    <text evidence="2 7">Belongs to the major facilitator superfamily. Sugar transporter (TC 2.A.1.1) family.</text>
</comment>
<comment type="caution">
    <text evidence="10">The sequence shown here is derived from an EMBL/GenBank/DDBJ whole genome shotgun (WGS) entry which is preliminary data.</text>
</comment>
<evidence type="ECO:0000256" key="3">
    <source>
        <dbReference type="ARBA" id="ARBA00022448"/>
    </source>
</evidence>
<evidence type="ECO:0000256" key="7">
    <source>
        <dbReference type="RuleBase" id="RU003346"/>
    </source>
</evidence>
<dbReference type="InterPro" id="IPR005828">
    <property type="entry name" value="MFS_sugar_transport-like"/>
</dbReference>
<dbReference type="GO" id="GO:0005351">
    <property type="term" value="F:carbohydrate:proton symporter activity"/>
    <property type="evidence" value="ECO:0007669"/>
    <property type="project" value="TreeGrafter"/>
</dbReference>
<evidence type="ECO:0000256" key="5">
    <source>
        <dbReference type="ARBA" id="ARBA00022989"/>
    </source>
</evidence>
<feature type="transmembrane region" description="Helical" evidence="8">
    <location>
        <begin position="160"/>
        <end position="181"/>
    </location>
</feature>
<feature type="transmembrane region" description="Helical" evidence="8">
    <location>
        <begin position="381"/>
        <end position="399"/>
    </location>
</feature>
<dbReference type="PANTHER" id="PTHR48022:SF83">
    <property type="entry name" value="MAJOR FACILITATOR SUPERFAMILY (MFS) PROFILE DOMAIN-CONTAINING PROTEIN"/>
    <property type="match status" value="1"/>
</dbReference>